<protein>
    <submittedName>
        <fullName evidence="1">Uncharacterized protein</fullName>
    </submittedName>
</protein>
<gene>
    <name evidence="1" type="ORF">CSSPJE1EN1_LOCUS24159</name>
</gene>
<evidence type="ECO:0000313" key="2">
    <source>
        <dbReference type="Proteomes" id="UP001497444"/>
    </source>
</evidence>
<dbReference type="Proteomes" id="UP001497444">
    <property type="component" value="Chromosome 9"/>
</dbReference>
<organism evidence="1 2">
    <name type="scientific">Sphagnum jensenii</name>
    <dbReference type="NCBI Taxonomy" id="128206"/>
    <lineage>
        <taxon>Eukaryota</taxon>
        <taxon>Viridiplantae</taxon>
        <taxon>Streptophyta</taxon>
        <taxon>Embryophyta</taxon>
        <taxon>Bryophyta</taxon>
        <taxon>Sphagnophytina</taxon>
        <taxon>Sphagnopsida</taxon>
        <taxon>Sphagnales</taxon>
        <taxon>Sphagnaceae</taxon>
        <taxon>Sphagnum</taxon>
    </lineage>
</organism>
<evidence type="ECO:0000313" key="1">
    <source>
        <dbReference type="EMBL" id="CAK9278681.1"/>
    </source>
</evidence>
<reference evidence="1" key="1">
    <citation type="submission" date="2024-02" db="EMBL/GenBank/DDBJ databases">
        <authorList>
            <consortium name="ELIXIR-Norway"/>
            <consortium name="Elixir Norway"/>
        </authorList>
    </citation>
    <scope>NUCLEOTIDE SEQUENCE</scope>
</reference>
<proteinExistence type="predicted"/>
<name>A0ABP0XL79_9BRYO</name>
<keyword evidence="2" id="KW-1185">Reference proteome</keyword>
<sequence length="93" mass="9683">MQRMRDCRADQGDQGEINAAVAVWEDGESSQVLLQYWRSESKWSGMDHGNSAACNGFCGRVEDSAAAAGIPGPPRICSPAGVASIGSAQLAVA</sequence>
<dbReference type="EMBL" id="OZ020104">
    <property type="protein sequence ID" value="CAK9278681.1"/>
    <property type="molecule type" value="Genomic_DNA"/>
</dbReference>
<accession>A0ABP0XL79</accession>